<dbReference type="PANTHER" id="PTHR40094">
    <property type="entry name" value="ALPHA-2-MACROGLOBULIN HOMOLOG"/>
    <property type="match status" value="1"/>
</dbReference>
<dbReference type="SMART" id="SM01360">
    <property type="entry name" value="A2M"/>
    <property type="match status" value="1"/>
</dbReference>
<dbReference type="InterPro" id="IPR051802">
    <property type="entry name" value="YfhM-like"/>
</dbReference>
<dbReference type="PANTHER" id="PTHR40094:SF1">
    <property type="entry name" value="UBIQUITIN DOMAIN-CONTAINING PROTEIN"/>
    <property type="match status" value="1"/>
</dbReference>
<feature type="chain" id="PRO_5016298109" description="Alpha-2-macroglobulin domain-containing protein" evidence="3">
    <location>
        <begin position="23"/>
        <end position="2028"/>
    </location>
</feature>
<name>A0A317C7Y3_9GAMM</name>
<feature type="domain" description="Alpha-2-macroglobulin bait region" evidence="4">
    <location>
        <begin position="959"/>
        <end position="1100"/>
    </location>
</feature>
<evidence type="ECO:0000256" key="1">
    <source>
        <dbReference type="ARBA" id="ARBA00010556"/>
    </source>
</evidence>
<dbReference type="InterPro" id="IPR008930">
    <property type="entry name" value="Terpenoid_cyclase/PrenylTrfase"/>
</dbReference>
<dbReference type="SMART" id="SM01359">
    <property type="entry name" value="A2M_N_2"/>
    <property type="match status" value="1"/>
</dbReference>
<comment type="similarity">
    <text evidence="1">Belongs to the protease inhibitor I39 (alpha-2-macroglobulin) family. Bacterial alpha-2-macroglobulin subfamily.</text>
</comment>
<dbReference type="SMART" id="SM01419">
    <property type="entry name" value="Thiol-ester_cl"/>
    <property type="match status" value="1"/>
</dbReference>
<dbReference type="InterPro" id="IPR011625">
    <property type="entry name" value="A2M_N_BRD"/>
</dbReference>
<evidence type="ECO:0008006" key="8">
    <source>
        <dbReference type="Google" id="ProtNLM"/>
    </source>
</evidence>
<dbReference type="Proteomes" id="UP000245506">
    <property type="component" value="Unassembled WGS sequence"/>
</dbReference>
<evidence type="ECO:0000259" key="5">
    <source>
        <dbReference type="SMART" id="SM01360"/>
    </source>
</evidence>
<dbReference type="Gene3D" id="2.60.40.1930">
    <property type="match status" value="1"/>
</dbReference>
<dbReference type="InterPro" id="IPR001599">
    <property type="entry name" value="Macroglobln_a2"/>
</dbReference>
<reference evidence="6 7" key="1">
    <citation type="submission" date="2018-05" db="EMBL/GenBank/DDBJ databases">
        <title>Leucothrix arctica sp. nov., isolated from Arctic seawater.</title>
        <authorList>
            <person name="Choi A."/>
            <person name="Baek K."/>
        </authorList>
    </citation>
    <scope>NUCLEOTIDE SEQUENCE [LARGE SCALE GENOMIC DNA]</scope>
    <source>
        <strain evidence="6 7">IMCC9719</strain>
    </source>
</reference>
<evidence type="ECO:0000313" key="6">
    <source>
        <dbReference type="EMBL" id="PWQ94755.1"/>
    </source>
</evidence>
<organism evidence="6 7">
    <name type="scientific">Leucothrix arctica</name>
    <dbReference type="NCBI Taxonomy" id="1481894"/>
    <lineage>
        <taxon>Bacteria</taxon>
        <taxon>Pseudomonadati</taxon>
        <taxon>Pseudomonadota</taxon>
        <taxon>Gammaproteobacteria</taxon>
        <taxon>Thiotrichales</taxon>
        <taxon>Thiotrichaceae</taxon>
        <taxon>Leucothrix</taxon>
    </lineage>
</organism>
<feature type="domain" description="Alpha-2-macroglobulin" evidence="5">
    <location>
        <begin position="1264"/>
        <end position="1354"/>
    </location>
</feature>
<dbReference type="EMBL" id="QGKL01000039">
    <property type="protein sequence ID" value="PWQ94755.1"/>
    <property type="molecule type" value="Genomic_DNA"/>
</dbReference>
<proteinExistence type="inferred from homology"/>
<feature type="compositionally biased region" description="Low complexity" evidence="2">
    <location>
        <begin position="1243"/>
        <end position="1252"/>
    </location>
</feature>
<dbReference type="InterPro" id="IPR047565">
    <property type="entry name" value="Alpha-macroglob_thiol-ester_cl"/>
</dbReference>
<feature type="signal peptide" evidence="3">
    <location>
        <begin position="1"/>
        <end position="22"/>
    </location>
</feature>
<dbReference type="GO" id="GO:0004866">
    <property type="term" value="F:endopeptidase inhibitor activity"/>
    <property type="evidence" value="ECO:0007669"/>
    <property type="project" value="InterPro"/>
</dbReference>
<dbReference type="Pfam" id="PF17973">
    <property type="entry name" value="bMG10"/>
    <property type="match status" value="1"/>
</dbReference>
<keyword evidence="7" id="KW-1185">Reference proteome</keyword>
<dbReference type="Gene3D" id="1.50.10.20">
    <property type="match status" value="1"/>
</dbReference>
<gene>
    <name evidence="6" type="ORF">DKT75_15835</name>
</gene>
<evidence type="ECO:0000259" key="4">
    <source>
        <dbReference type="SMART" id="SM01359"/>
    </source>
</evidence>
<feature type="region of interest" description="Disordered" evidence="2">
    <location>
        <begin position="1233"/>
        <end position="1254"/>
    </location>
</feature>
<evidence type="ECO:0000256" key="2">
    <source>
        <dbReference type="SAM" id="MobiDB-lite"/>
    </source>
</evidence>
<dbReference type="InterPro" id="IPR041246">
    <property type="entry name" value="Bact_MG10"/>
</dbReference>
<dbReference type="RefSeq" id="WP_109824467.1">
    <property type="nucleotide sequence ID" value="NZ_QGKL01000039.1"/>
</dbReference>
<dbReference type="InterPro" id="IPR002890">
    <property type="entry name" value="MG2"/>
</dbReference>
<dbReference type="SUPFAM" id="SSF48239">
    <property type="entry name" value="Terpenoid cyclases/Protein prenyltransferases"/>
    <property type="match status" value="1"/>
</dbReference>
<evidence type="ECO:0000256" key="3">
    <source>
        <dbReference type="SAM" id="SignalP"/>
    </source>
</evidence>
<comment type="caution">
    <text evidence="6">The sequence shown here is derived from an EMBL/GenBank/DDBJ whole genome shotgun (WGS) entry which is preliminary data.</text>
</comment>
<accession>A0A317C7Y3</accession>
<keyword evidence="3" id="KW-0732">Signal</keyword>
<evidence type="ECO:0000313" key="7">
    <source>
        <dbReference type="Proteomes" id="UP000245506"/>
    </source>
</evidence>
<dbReference type="Pfam" id="PF01835">
    <property type="entry name" value="MG2"/>
    <property type="match status" value="1"/>
</dbReference>
<dbReference type="OrthoDB" id="9767116at2"/>
<sequence length="2028" mass="227615">MRLLNCLIFFLCLWATASTSIAAPNWTQVEALAKQGKLADVQKQIPLIIEQAKQRKDNKAWREALLLNASAALGEYSQDAQTAIDTLTKQAWPTDQDSQLLLNLHLGYYLTKYIGNHRWQIRNREEVKSKEPIPVAKQTMTQLQTAMHTAFSKTHRLAQQRGERVEQVSQLSLQRLDSYFTSENPYPKNVRGTLKDTVTYLWVDALQNSSYWTPEQDAQSAKLLTPKLLATPYRETVNPYDLKQHPLKRAVKILSDLEQHQLSRRNVDGNLEAFRVKLNVIGNNKSSETDKKQILHALRLRIKQQENAKQHTPWLNRLRLELATKLKALNTPDSNIQSLAALKPCLTSQQLPELLTLCKNLEESIKAPFLGMSMSLSDGLGKRSIELTHNNVETVYFRAWKIDPKQALTTPTHSRSSIFLGIKLRQGTKPDAVWQSTLEKNTNYKNHDSYITPPISEEGYWLIAASSQDDFSEKQVEGKYVLTDLLDLTKLTADIRYTNDKLEVLTYDGESGKITPNVSVELWPENGAQAVQRVSSNAQGVALLNADKNKQYSLLLNHQSSTAIVSHVNTYGRGYANQNTVKSALVFTDRAIYRPSQTINWKVVAYSGDSDKSKYRVSPNAKGWVRLLDANNKEVQKVAVTTNAFGSASGEFTAKADRLLGQWRIETVWGGSKSLKVEEYKRPTFKASISKPKQALRLDQAAKVTGSAEYYFGGAVTEGKVTWRVTRNAIYTNRQSYSSKTVANGTVQLNDKGEFTIAFKPSAIPTSGSNDASALNYTISADITDTGGETRSTSRTFTIAKATIKAQINSDAAFVTAGRPFKLTISRQDLDSNGRAGSGFWSFHPIQQPQNIIMPSERPVTGLSKAELRYATKGDKQHARWTSYPEVADYIDEWRDAGKVAQGSIRHPESGDVVVTLKAPKAGLYRLRYTTKDKWGQVVKAVKTIVVSNQQQTVAQLPAYLETAQSSVEVGQRVSLLAGSGFTQTPSLLEVYHGNTLLKRTTLQGGIKTQQFAVTAEHRGGLSFVLTTLKDYQLIRQEKFVNVPWTDRNLNVSFSTFRDKLRPGQKETWRISVKDSKNRPLEQGAAEVLASMFDRSLELFGNHTYPSVQGLYRSKSNTLSRYDSLGENRASNYVRPPYKTPTPAPYASTDLNLTVNIFSDLNCHTHPANALTKEIKHCHKGNAGSHGYGAPKPMVAMAAPAAAPRMVRAVEKRVYKRTSGGAVDVFAQQSKIKAEGDSDDSNTDNGSSNTDLDNIETRKNFNEVAFFKPHLILEKDGTVTFEFEVPESLTQWKVWVSAITRDLRGGSTTALSRTSKELMVRPYLPRFLRTGDQANIEVLVNNASDKAMSGKMSFDIIDPATDKTIASTFKLNPQPRAFNVKAGQSTRLRYSITTPKDLGMVTIRAKASASDGTQQFGDGEQRPLPVLPSRIHLAQSRFAAMQGNTQSTLQFSELARNNDSTLVNDSFVVTVDGQLFYSTLKALPYLTQYPYECTEQTMNRFLSTGIINQTFAQSPALRTMARSFATRGTKLEKWDAINKDPNNRILLEETPWLRQAESGANDNEVLNILNPAIANAQQKSALAKLLKAQNSDGGFPWWDGGNSSYYMTRYLLQSFAKATEFNIPVPKANVQRAWKYLHDHYVKTLKPEIANKRTNVSSLATLSYMLSSYPDTSWTNNVFTAADKQYILNLAFADWLKLPTMLKAQLALSMKRAGRTKEAALIFDSIMNSARTDKDNGTYWPQQNRSWLWYNDRIDTHAFMLRAMMEITPQDERRHGLVQWLMLNKKLNHWKSTRATAESIYSLVHYMKKEGQLNQQERMSVKVGNTLQKDFVFEPSKYTGGKQHLVVKDKDITPDMATIKLNNQSKSLMFASATWHFSTEKSPTSAQGDFFGVTRKFFKRVQVNNNWTLQPLAEGATVKVGDQLEVQLVLRSKHNAEYVHLRAPRGAGFEPMETESGYRWQGGTGFYQEIRDSGMNYFFDSLRTGQYTFKYRLRATTSGQFRVAPAQVQSVYAPEFNAYSSGARLSIQ</sequence>
<dbReference type="Pfam" id="PF00207">
    <property type="entry name" value="A2M"/>
    <property type="match status" value="1"/>
</dbReference>
<protein>
    <recommendedName>
        <fullName evidence="8">Alpha-2-macroglobulin domain-containing protein</fullName>
    </recommendedName>
</protein>